<evidence type="ECO:0000313" key="17">
    <source>
        <dbReference type="Proteomes" id="UP001500392"/>
    </source>
</evidence>
<evidence type="ECO:0000256" key="5">
    <source>
        <dbReference type="ARBA" id="ARBA00022692"/>
    </source>
</evidence>
<dbReference type="SUPFAM" id="SSF56935">
    <property type="entry name" value="Porins"/>
    <property type="match status" value="1"/>
</dbReference>
<evidence type="ECO:0000259" key="14">
    <source>
        <dbReference type="Pfam" id="PF00593"/>
    </source>
</evidence>
<keyword evidence="6" id="KW-0408">Iron</keyword>
<accession>A0ABP7X1Y1</accession>
<dbReference type="InterPro" id="IPR012910">
    <property type="entry name" value="Plug_dom"/>
</dbReference>
<evidence type="ECO:0000256" key="4">
    <source>
        <dbReference type="ARBA" id="ARBA00022496"/>
    </source>
</evidence>
<evidence type="ECO:0000256" key="9">
    <source>
        <dbReference type="ARBA" id="ARBA00023136"/>
    </source>
</evidence>
<keyword evidence="3 11" id="KW-1134">Transmembrane beta strand</keyword>
<evidence type="ECO:0000256" key="7">
    <source>
        <dbReference type="ARBA" id="ARBA00023065"/>
    </source>
</evidence>
<sequence length="739" mass="80352">MIKNRSVTNIALLTAVTGLSLSATQAYSQEDTKYTIEEVIVTAQKRQESLQDVGASVTAVTSEKLNDYQVVNVLDLESFSPNVSIGTDFGSAKIFIRGIGLVSSFFGTDPSVALHVDGVVVSPGHAQLGVFYDLERVEVLRGPQGSLYGRNSTGGSINLIANKPTEETTGYIHTTLGNYSLMTTEAALGGTIIDNKLLGRIAVKANKRDGYGENEIFGTDIDDANQLSGRVLLEYKPVDKLNILLSGSRQREDDSAYVLHFIETDGTNNPATLPPIGSTGLTADDPRNIRSNYAPAFNIRNSDAYNATVNWDIDDYLSLTSITAHRTFDSVKIQDMDASLVPGLNVENAYETESFSQELQLHYSGDRANGLVGLYFYKEKLNADSPLGFDPIGISGPADAIVRVKGVMDVEASALFANFNFFLSDTWSLTLGGRYSVEEREKSDLFTTPGGTIPFADDGDWNDFTVDIGVEYQPVDDINLYAKFSQGFKSGAANLGQISAFVDPEEVDAFEIGVKGLFLDRTLSLNAAAFVYDFTNMQLGKTIPAPGGAFGSKLENAGESEIMGAEVELSWVASRHLRINAQLGYLDTEIKEFSSVNEVDPCAGGTAGCDPNDSSTFITQQFAGNELVQAPELTANINGEYDFNLESGDTISVNVGAYHRSRIYFSAFNTENMSEDPITTYNANVKFRHRDEKLSLSLWAKNITDEEYYTSKFAVSTSYSIMGTLAPPSTYGVTVNYDF</sequence>
<proteinExistence type="inferred from homology"/>
<dbReference type="Pfam" id="PF07715">
    <property type="entry name" value="Plug"/>
    <property type="match status" value="1"/>
</dbReference>
<keyword evidence="13" id="KW-0732">Signal</keyword>
<evidence type="ECO:0000256" key="12">
    <source>
        <dbReference type="RuleBase" id="RU003357"/>
    </source>
</evidence>
<evidence type="ECO:0000256" key="1">
    <source>
        <dbReference type="ARBA" id="ARBA00004571"/>
    </source>
</evidence>
<evidence type="ECO:0000256" key="8">
    <source>
        <dbReference type="ARBA" id="ARBA00023077"/>
    </source>
</evidence>
<gene>
    <name evidence="16" type="ORF">GCM10022414_30040</name>
</gene>
<organism evidence="16 17">
    <name type="scientific">Zhongshania borealis</name>
    <dbReference type="NCBI Taxonomy" id="889488"/>
    <lineage>
        <taxon>Bacteria</taxon>
        <taxon>Pseudomonadati</taxon>
        <taxon>Pseudomonadota</taxon>
        <taxon>Gammaproteobacteria</taxon>
        <taxon>Cellvibrionales</taxon>
        <taxon>Spongiibacteraceae</taxon>
        <taxon>Zhongshania</taxon>
    </lineage>
</organism>
<evidence type="ECO:0000256" key="3">
    <source>
        <dbReference type="ARBA" id="ARBA00022452"/>
    </source>
</evidence>
<dbReference type="PANTHER" id="PTHR32552">
    <property type="entry name" value="FERRICHROME IRON RECEPTOR-RELATED"/>
    <property type="match status" value="1"/>
</dbReference>
<feature type="domain" description="TonB-dependent receptor plug" evidence="15">
    <location>
        <begin position="50"/>
        <end position="155"/>
    </location>
</feature>
<dbReference type="Pfam" id="PF00593">
    <property type="entry name" value="TonB_dep_Rec_b-barrel"/>
    <property type="match status" value="1"/>
</dbReference>
<dbReference type="Gene3D" id="2.40.170.20">
    <property type="entry name" value="TonB-dependent receptor, beta-barrel domain"/>
    <property type="match status" value="1"/>
</dbReference>
<protein>
    <submittedName>
        <fullName evidence="16">TonB-dependent receptor</fullName>
    </submittedName>
</protein>
<evidence type="ECO:0000256" key="13">
    <source>
        <dbReference type="SAM" id="SignalP"/>
    </source>
</evidence>
<comment type="subcellular location">
    <subcellularLocation>
        <location evidence="1 11">Cell outer membrane</location>
        <topology evidence="1 11">Multi-pass membrane protein</topology>
    </subcellularLocation>
</comment>
<keyword evidence="7" id="KW-0406">Ion transport</keyword>
<reference evidence="17" key="1">
    <citation type="journal article" date="2019" name="Int. J. Syst. Evol. Microbiol.">
        <title>The Global Catalogue of Microorganisms (GCM) 10K type strain sequencing project: providing services to taxonomists for standard genome sequencing and annotation.</title>
        <authorList>
            <consortium name="The Broad Institute Genomics Platform"/>
            <consortium name="The Broad Institute Genome Sequencing Center for Infectious Disease"/>
            <person name="Wu L."/>
            <person name="Ma J."/>
        </authorList>
    </citation>
    <scope>NUCLEOTIDE SEQUENCE [LARGE SCALE GENOMIC DNA]</scope>
    <source>
        <strain evidence="17">JCM 17304</strain>
    </source>
</reference>
<dbReference type="RefSeq" id="WP_344937597.1">
    <property type="nucleotide sequence ID" value="NZ_BAABDM010000007.1"/>
</dbReference>
<comment type="caution">
    <text evidence="16">The sequence shown here is derived from an EMBL/GenBank/DDBJ whole genome shotgun (WGS) entry which is preliminary data.</text>
</comment>
<dbReference type="PROSITE" id="PS52016">
    <property type="entry name" value="TONB_DEPENDENT_REC_3"/>
    <property type="match status" value="1"/>
</dbReference>
<keyword evidence="8 12" id="KW-0798">TonB box</keyword>
<feature type="chain" id="PRO_5046139398" evidence="13">
    <location>
        <begin position="29"/>
        <end position="739"/>
    </location>
</feature>
<keyword evidence="17" id="KW-1185">Reference proteome</keyword>
<evidence type="ECO:0000256" key="11">
    <source>
        <dbReference type="PROSITE-ProRule" id="PRU01360"/>
    </source>
</evidence>
<name>A0ABP7X1Y1_9GAMM</name>
<keyword evidence="9 11" id="KW-0472">Membrane</keyword>
<comment type="similarity">
    <text evidence="11 12">Belongs to the TonB-dependent receptor family.</text>
</comment>
<evidence type="ECO:0000256" key="6">
    <source>
        <dbReference type="ARBA" id="ARBA00023004"/>
    </source>
</evidence>
<evidence type="ECO:0000259" key="15">
    <source>
        <dbReference type="Pfam" id="PF07715"/>
    </source>
</evidence>
<dbReference type="InterPro" id="IPR000531">
    <property type="entry name" value="Beta-barrel_TonB"/>
</dbReference>
<keyword evidence="4" id="KW-0410">Iron transport</keyword>
<feature type="domain" description="TonB-dependent receptor-like beta-barrel" evidence="14">
    <location>
        <begin position="267"/>
        <end position="703"/>
    </location>
</feature>
<dbReference type="EMBL" id="BAABDM010000007">
    <property type="protein sequence ID" value="GAA4102300.1"/>
    <property type="molecule type" value="Genomic_DNA"/>
</dbReference>
<dbReference type="PANTHER" id="PTHR32552:SF81">
    <property type="entry name" value="TONB-DEPENDENT OUTER MEMBRANE RECEPTOR"/>
    <property type="match status" value="1"/>
</dbReference>
<feature type="signal peptide" evidence="13">
    <location>
        <begin position="1"/>
        <end position="28"/>
    </location>
</feature>
<evidence type="ECO:0000256" key="2">
    <source>
        <dbReference type="ARBA" id="ARBA00022448"/>
    </source>
</evidence>
<keyword evidence="5 11" id="KW-0812">Transmembrane</keyword>
<keyword evidence="2 11" id="KW-0813">Transport</keyword>
<dbReference type="Proteomes" id="UP001500392">
    <property type="component" value="Unassembled WGS sequence"/>
</dbReference>
<evidence type="ECO:0000313" key="16">
    <source>
        <dbReference type="EMBL" id="GAA4102300.1"/>
    </source>
</evidence>
<dbReference type="InterPro" id="IPR039426">
    <property type="entry name" value="TonB-dep_rcpt-like"/>
</dbReference>
<dbReference type="InterPro" id="IPR036942">
    <property type="entry name" value="Beta-barrel_TonB_sf"/>
</dbReference>
<evidence type="ECO:0000256" key="10">
    <source>
        <dbReference type="ARBA" id="ARBA00023237"/>
    </source>
</evidence>
<keyword evidence="16" id="KW-0675">Receptor</keyword>
<keyword evidence="10 11" id="KW-0998">Cell outer membrane</keyword>